<evidence type="ECO:0000313" key="2">
    <source>
        <dbReference type="Proteomes" id="UP001579974"/>
    </source>
</evidence>
<protein>
    <submittedName>
        <fullName evidence="1">Uncharacterized protein</fullName>
    </submittedName>
</protein>
<evidence type="ECO:0000313" key="1">
    <source>
        <dbReference type="EMBL" id="MFB5191646.1"/>
    </source>
</evidence>
<comment type="caution">
    <text evidence="1">The sequence shown here is derived from an EMBL/GenBank/DDBJ whole genome shotgun (WGS) entry which is preliminary data.</text>
</comment>
<reference evidence="1 2" key="1">
    <citation type="journal article" date="2024" name="Int. J. Mol. Sci.">
        <title>Exploration of Alicyclobacillus spp. Genome in Search of Antibiotic Resistance.</title>
        <authorList>
            <person name="Bucka-Kolendo J."/>
            <person name="Kiousi D.E."/>
            <person name="Dekowska A."/>
            <person name="Mikolajczuk-Szczyrba A."/>
            <person name="Karadedos D.M."/>
            <person name="Michael P."/>
            <person name="Galanis A."/>
            <person name="Sokolowska B."/>
        </authorList>
    </citation>
    <scope>NUCLEOTIDE SEQUENCE [LARGE SCALE GENOMIC DNA]</scope>
    <source>
        <strain evidence="1 2">KKP 3000</strain>
    </source>
</reference>
<dbReference type="RefSeq" id="WP_275473151.1">
    <property type="nucleotide sequence ID" value="NZ_CP162940.1"/>
</dbReference>
<accession>A0ABV5AHA4</accession>
<sequence length="86" mass="9449">MKPQQRSSKCAIVNKTVSFNVEDPYQAELLKRTQQFPNFSAAVKRWLAGESGVSIPVVPLQSEVVSVPQAVVATQEVEFDPVSALF</sequence>
<keyword evidence="2" id="KW-1185">Reference proteome</keyword>
<proteinExistence type="predicted"/>
<name>A0ABV5AHA4_9BACL</name>
<dbReference type="Proteomes" id="UP001579974">
    <property type="component" value="Unassembled WGS sequence"/>
</dbReference>
<organism evidence="1 2">
    <name type="scientific">Alicyclobacillus fastidiosus</name>
    <dbReference type="NCBI Taxonomy" id="392011"/>
    <lineage>
        <taxon>Bacteria</taxon>
        <taxon>Bacillati</taxon>
        <taxon>Bacillota</taxon>
        <taxon>Bacilli</taxon>
        <taxon>Bacillales</taxon>
        <taxon>Alicyclobacillaceae</taxon>
        <taxon>Alicyclobacillus</taxon>
    </lineage>
</organism>
<dbReference type="EMBL" id="JBDXSU010000012">
    <property type="protein sequence ID" value="MFB5191646.1"/>
    <property type="molecule type" value="Genomic_DNA"/>
</dbReference>
<gene>
    <name evidence="1" type="ORF">KKP3000_000422</name>
</gene>